<dbReference type="Proteomes" id="UP000596742">
    <property type="component" value="Unassembled WGS sequence"/>
</dbReference>
<gene>
    <name evidence="1" type="ORF">MGAL_10B031038</name>
</gene>
<accession>A0A8B6DTF3</accession>
<dbReference type="OrthoDB" id="2423195at2759"/>
<dbReference type="InterPro" id="IPR031248">
    <property type="entry name" value="RNF213"/>
</dbReference>
<dbReference type="PANTHER" id="PTHR22605">
    <property type="entry name" value="RZ-TYPE DOMAIN-CONTAINING PROTEIN"/>
    <property type="match status" value="1"/>
</dbReference>
<protein>
    <submittedName>
        <fullName evidence="1">Uncharacterized protein</fullName>
    </submittedName>
</protein>
<reference evidence="1" key="1">
    <citation type="submission" date="2018-11" db="EMBL/GenBank/DDBJ databases">
        <authorList>
            <person name="Alioto T."/>
            <person name="Alioto T."/>
        </authorList>
    </citation>
    <scope>NUCLEOTIDE SEQUENCE</scope>
</reference>
<keyword evidence="2" id="KW-1185">Reference proteome</keyword>
<dbReference type="GO" id="GO:0004842">
    <property type="term" value="F:ubiquitin-protein transferase activity"/>
    <property type="evidence" value="ECO:0007669"/>
    <property type="project" value="InterPro"/>
</dbReference>
<sequence>MIFRCDKRSATCTFVSFGEGQNKRIIRGKTDQENEDVICFISKISKFLDQCHERWLKFIDCQRENDFILNYFTIQQIVFLQKEVVKVGTEYNPSDLIFPLLSVIKRDCTKQHLIEAMAEARKDIEKMEIAPKEEEKTDNDTDKNTEIAKANFMYEMMDSCFSEYLAKKALEHFPDATKTDDGIAWCIEHEHEFKKKELETKEEGNLKEFIGWRTTDVSLSTVTTQILEQLGVHIMHGLENSVHTLIANLEKLWKTFVTSISSSVTDYLSVQHLALILRKLNDNDGDVPDRSFTFHGCTAGVPNLIICPQSEMYNTVLSLYSTENDSLLPLSDEILLCTPNTTFDMLDTFWRRALFSNAKKIYSLINADLLDYEVCDKAEKSLERFLKMAKSQGKQYKLVVVCSIEKEYKSKIVAALDKYRIPLLSFEAETNVKRFLSERFIVDKLVSGVEPASFVDFSRSCVRVVKSRRAGIGKSLFKRNMVAALKARIKIEECVVSIPLYDKTVVLDEVIKELLSYINPPEVKQPRIIHIDISSEVQEGVDAFLFQLLVLGCLTHTSGKVWRRSDIDYYIVESIPRLARDSSAQSDKVIGIHRCLDILPDVMCRSPKESLDILGGNPPNDYRGCDLTFDDAEFASDAFQRPFKYLRQLDEDEDLKLINPNKHKGDKHTCLVTLLR</sequence>
<dbReference type="GO" id="GO:0016887">
    <property type="term" value="F:ATP hydrolysis activity"/>
    <property type="evidence" value="ECO:0007669"/>
    <property type="project" value="InterPro"/>
</dbReference>
<proteinExistence type="predicted"/>
<comment type="caution">
    <text evidence="1">The sequence shown here is derived from an EMBL/GenBank/DDBJ whole genome shotgun (WGS) entry which is preliminary data.</text>
</comment>
<dbReference type="EMBL" id="UYJE01003927">
    <property type="protein sequence ID" value="VDI23458.1"/>
    <property type="molecule type" value="Genomic_DNA"/>
</dbReference>
<name>A0A8B6DTF3_MYTGA</name>
<evidence type="ECO:0000313" key="1">
    <source>
        <dbReference type="EMBL" id="VDI23458.1"/>
    </source>
</evidence>
<dbReference type="AlphaFoldDB" id="A0A8B6DTF3"/>
<evidence type="ECO:0000313" key="2">
    <source>
        <dbReference type="Proteomes" id="UP000596742"/>
    </source>
</evidence>
<organism evidence="1 2">
    <name type="scientific">Mytilus galloprovincialis</name>
    <name type="common">Mediterranean mussel</name>
    <dbReference type="NCBI Taxonomy" id="29158"/>
    <lineage>
        <taxon>Eukaryota</taxon>
        <taxon>Metazoa</taxon>
        <taxon>Spiralia</taxon>
        <taxon>Lophotrochozoa</taxon>
        <taxon>Mollusca</taxon>
        <taxon>Bivalvia</taxon>
        <taxon>Autobranchia</taxon>
        <taxon>Pteriomorphia</taxon>
        <taxon>Mytilida</taxon>
        <taxon>Mytiloidea</taxon>
        <taxon>Mytilidae</taxon>
        <taxon>Mytilinae</taxon>
        <taxon>Mytilus</taxon>
    </lineage>
</organism>
<dbReference type="PANTHER" id="PTHR22605:SF16">
    <property type="entry name" value="E3 UBIQUITIN-PROTEIN LIGASE RNF213"/>
    <property type="match status" value="1"/>
</dbReference>